<dbReference type="OrthoDB" id="21416at2759"/>
<feature type="repeat" description="ANK" evidence="3">
    <location>
        <begin position="252"/>
        <end position="284"/>
    </location>
</feature>
<evidence type="ECO:0000256" key="4">
    <source>
        <dbReference type="SAM" id="MobiDB-lite"/>
    </source>
</evidence>
<reference evidence="5" key="1">
    <citation type="submission" date="2020-11" db="EMBL/GenBank/DDBJ databases">
        <authorList>
            <person name="Tran Van P."/>
        </authorList>
    </citation>
    <scope>NUCLEOTIDE SEQUENCE</scope>
</reference>
<dbReference type="PROSITE" id="PS50088">
    <property type="entry name" value="ANK_REPEAT"/>
    <property type="match status" value="4"/>
</dbReference>
<dbReference type="SMART" id="SM00248">
    <property type="entry name" value="ANK"/>
    <property type="match status" value="6"/>
</dbReference>
<evidence type="ECO:0000256" key="2">
    <source>
        <dbReference type="ARBA" id="ARBA00023043"/>
    </source>
</evidence>
<dbReference type="PANTHER" id="PTHR24171:SF8">
    <property type="entry name" value="BRCA1-ASSOCIATED RING DOMAIN PROTEIN 1"/>
    <property type="match status" value="1"/>
</dbReference>
<evidence type="ECO:0000313" key="6">
    <source>
        <dbReference type="Proteomes" id="UP000678499"/>
    </source>
</evidence>
<name>A0A7R9BY58_9CRUS</name>
<dbReference type="InterPro" id="IPR002110">
    <property type="entry name" value="Ankyrin_rpt"/>
</dbReference>
<keyword evidence="1" id="KW-0677">Repeat</keyword>
<dbReference type="Pfam" id="PF12796">
    <property type="entry name" value="Ank_2"/>
    <property type="match status" value="2"/>
</dbReference>
<dbReference type="PROSITE" id="PS50297">
    <property type="entry name" value="ANK_REP_REGION"/>
    <property type="match status" value="4"/>
</dbReference>
<dbReference type="EMBL" id="CAJPEX010004401">
    <property type="protein sequence ID" value="CAG0922991.1"/>
    <property type="molecule type" value="Genomic_DNA"/>
</dbReference>
<dbReference type="GO" id="GO:0085020">
    <property type="term" value="P:protein K6-linked ubiquitination"/>
    <property type="evidence" value="ECO:0007669"/>
    <property type="project" value="TreeGrafter"/>
</dbReference>
<dbReference type="PRINTS" id="PR01415">
    <property type="entry name" value="ANKYRIN"/>
</dbReference>
<organism evidence="5">
    <name type="scientific">Notodromas monacha</name>
    <dbReference type="NCBI Taxonomy" id="399045"/>
    <lineage>
        <taxon>Eukaryota</taxon>
        <taxon>Metazoa</taxon>
        <taxon>Ecdysozoa</taxon>
        <taxon>Arthropoda</taxon>
        <taxon>Crustacea</taxon>
        <taxon>Oligostraca</taxon>
        <taxon>Ostracoda</taxon>
        <taxon>Podocopa</taxon>
        <taxon>Podocopida</taxon>
        <taxon>Cypridocopina</taxon>
        <taxon>Cypridoidea</taxon>
        <taxon>Cyprididae</taxon>
        <taxon>Notodromas</taxon>
    </lineage>
</organism>
<dbReference type="PANTHER" id="PTHR24171">
    <property type="entry name" value="ANKYRIN REPEAT DOMAIN-CONTAINING PROTEIN 39-RELATED"/>
    <property type="match status" value="1"/>
</dbReference>
<feature type="repeat" description="ANK" evidence="3">
    <location>
        <begin position="104"/>
        <end position="136"/>
    </location>
</feature>
<feature type="region of interest" description="Disordered" evidence="4">
    <location>
        <begin position="42"/>
        <end position="68"/>
    </location>
</feature>
<keyword evidence="2 3" id="KW-0040">ANK repeat</keyword>
<dbReference type="GO" id="GO:0070531">
    <property type="term" value="C:BRCA1-A complex"/>
    <property type="evidence" value="ECO:0007669"/>
    <property type="project" value="TreeGrafter"/>
</dbReference>
<feature type="repeat" description="ANK" evidence="3">
    <location>
        <begin position="285"/>
        <end position="319"/>
    </location>
</feature>
<dbReference type="EMBL" id="OA886438">
    <property type="protein sequence ID" value="CAD7282839.1"/>
    <property type="molecule type" value="Genomic_DNA"/>
</dbReference>
<keyword evidence="6" id="KW-1185">Reference proteome</keyword>
<dbReference type="InterPro" id="IPR036770">
    <property type="entry name" value="Ankyrin_rpt-contain_sf"/>
</dbReference>
<proteinExistence type="predicted"/>
<dbReference type="GO" id="GO:0031436">
    <property type="term" value="C:BRCA1-BARD1 complex"/>
    <property type="evidence" value="ECO:0007669"/>
    <property type="project" value="TreeGrafter"/>
</dbReference>
<evidence type="ECO:0000313" key="5">
    <source>
        <dbReference type="EMBL" id="CAD7282839.1"/>
    </source>
</evidence>
<dbReference type="Gene3D" id="1.25.40.20">
    <property type="entry name" value="Ankyrin repeat-containing domain"/>
    <property type="match status" value="2"/>
</dbReference>
<dbReference type="AlphaFoldDB" id="A0A7R9BY58"/>
<dbReference type="Proteomes" id="UP000678499">
    <property type="component" value="Unassembled WGS sequence"/>
</dbReference>
<dbReference type="SUPFAM" id="SSF48403">
    <property type="entry name" value="Ankyrin repeat"/>
    <property type="match status" value="1"/>
</dbReference>
<feature type="repeat" description="ANK" evidence="3">
    <location>
        <begin position="137"/>
        <end position="171"/>
    </location>
</feature>
<dbReference type="GO" id="GO:0004842">
    <property type="term" value="F:ubiquitin-protein transferase activity"/>
    <property type="evidence" value="ECO:0007669"/>
    <property type="project" value="TreeGrafter"/>
</dbReference>
<accession>A0A7R9BY58</accession>
<gene>
    <name evidence="5" type="ORF">NMOB1V02_LOCUS10457</name>
</gene>
<evidence type="ECO:0000256" key="1">
    <source>
        <dbReference type="ARBA" id="ARBA00022737"/>
    </source>
</evidence>
<feature type="compositionally biased region" description="Polar residues" evidence="4">
    <location>
        <begin position="42"/>
        <end position="52"/>
    </location>
</feature>
<sequence length="416" mass="44846">MSRTVDRLSGVPSIKQIPCPVTRSGFPCGRIIVWNPMKTRSPSMVTVTSNSDRSVRPRTMGGSKGCQHGSDASTALWSAAKSGDFQKVQGLLQCCADPSYYSKTGSQALHEAAFNGHIPTIELLLKYGADPNSKKTDGWAPIHLAIRKEINAVAVVKELLHVGAEVNLVTSGPSFTVYDIARNVQMSPAVMDFLRANGGLALHDIAAKSSRDARPYSGSQLHLAARYGDTTAVRDLLKCPEMAKQVSAVDYAGAMPIHEAAFRGFADIVEALLESGADPNARKADGWTAIHLAVRPQIDPVPVLLALIKHGADIHLKTREGLTAEQIAKQYPGVSESTKTFLSLEVWLEEDCNGDGVFSCADHALSLENRGMHCTIDEASKRKLYEDLAVCEHDPNADLPLDLGPFLRKKQVSPAG</sequence>
<protein>
    <submittedName>
        <fullName evidence="5">Uncharacterized protein</fullName>
    </submittedName>
</protein>
<evidence type="ECO:0000256" key="3">
    <source>
        <dbReference type="PROSITE-ProRule" id="PRU00023"/>
    </source>
</evidence>